<evidence type="ECO:0000256" key="2">
    <source>
        <dbReference type="SAM" id="Phobius"/>
    </source>
</evidence>
<dbReference type="InterPro" id="IPR001638">
    <property type="entry name" value="Solute-binding_3/MltF_N"/>
</dbReference>
<feature type="domain" description="Response regulatory" evidence="4">
    <location>
        <begin position="558"/>
        <end position="678"/>
    </location>
</feature>
<dbReference type="SMART" id="SM00062">
    <property type="entry name" value="PBPb"/>
    <property type="match status" value="1"/>
</dbReference>
<accession>A0ABY6HN52</accession>
<dbReference type="Gene3D" id="3.40.190.10">
    <property type="entry name" value="Periplasmic binding protein-like II"/>
    <property type="match status" value="2"/>
</dbReference>
<dbReference type="Pfam" id="PF00072">
    <property type="entry name" value="Response_reg"/>
    <property type="match status" value="1"/>
</dbReference>
<dbReference type="InterPro" id="IPR004358">
    <property type="entry name" value="Sig_transdc_His_kin-like_C"/>
</dbReference>
<dbReference type="InterPro" id="IPR003594">
    <property type="entry name" value="HATPase_dom"/>
</dbReference>
<dbReference type="InterPro" id="IPR036097">
    <property type="entry name" value="HisK_dim/P_sf"/>
</dbReference>
<dbReference type="SUPFAM" id="SSF47384">
    <property type="entry name" value="Homodimeric domain of signal transducing histidine kinase"/>
    <property type="match status" value="1"/>
</dbReference>
<evidence type="ECO:0000259" key="4">
    <source>
        <dbReference type="PROSITE" id="PS50110"/>
    </source>
</evidence>
<evidence type="ECO:0000313" key="6">
    <source>
        <dbReference type="Proteomes" id="UP001208689"/>
    </source>
</evidence>
<evidence type="ECO:0000259" key="3">
    <source>
        <dbReference type="PROSITE" id="PS50109"/>
    </source>
</evidence>
<feature type="domain" description="Histidine kinase" evidence="3">
    <location>
        <begin position="322"/>
        <end position="539"/>
    </location>
</feature>
<dbReference type="SMART" id="SM00448">
    <property type="entry name" value="REC"/>
    <property type="match status" value="1"/>
</dbReference>
<dbReference type="Gene3D" id="3.30.565.10">
    <property type="entry name" value="Histidine kinase-like ATPase, C-terminal domain"/>
    <property type="match status" value="1"/>
</dbReference>
<keyword evidence="1" id="KW-0597">Phosphoprotein</keyword>
<dbReference type="PANTHER" id="PTHR43065:SF42">
    <property type="entry name" value="TWO-COMPONENT SENSOR PPRA"/>
    <property type="match status" value="1"/>
</dbReference>
<feature type="transmembrane region" description="Helical" evidence="2">
    <location>
        <begin position="267"/>
        <end position="288"/>
    </location>
</feature>
<dbReference type="PROSITE" id="PS50110">
    <property type="entry name" value="RESPONSE_REGULATORY"/>
    <property type="match status" value="1"/>
</dbReference>
<evidence type="ECO:0000313" key="5">
    <source>
        <dbReference type="EMBL" id="UYP44825.1"/>
    </source>
</evidence>
<keyword evidence="2" id="KW-0472">Membrane</keyword>
<dbReference type="EC" id="2.7.13.3" evidence="5"/>
<protein>
    <submittedName>
        <fullName evidence="5">Sensor histidine kinase RcsC</fullName>
        <ecNumber evidence="5">2.7.13.3</ecNumber>
    </submittedName>
</protein>
<keyword evidence="6" id="KW-1185">Reference proteome</keyword>
<dbReference type="Gene3D" id="3.40.50.2300">
    <property type="match status" value="1"/>
</dbReference>
<dbReference type="Pfam" id="PF02518">
    <property type="entry name" value="HATPase_c"/>
    <property type="match status" value="1"/>
</dbReference>
<dbReference type="PROSITE" id="PS50109">
    <property type="entry name" value="HIS_KIN"/>
    <property type="match status" value="1"/>
</dbReference>
<proteinExistence type="predicted"/>
<dbReference type="PANTHER" id="PTHR43065">
    <property type="entry name" value="SENSOR HISTIDINE KINASE"/>
    <property type="match status" value="1"/>
</dbReference>
<dbReference type="InterPro" id="IPR005467">
    <property type="entry name" value="His_kinase_dom"/>
</dbReference>
<dbReference type="InterPro" id="IPR003661">
    <property type="entry name" value="HisK_dim/P_dom"/>
</dbReference>
<dbReference type="InterPro" id="IPR001789">
    <property type="entry name" value="Sig_transdc_resp-reg_receiver"/>
</dbReference>
<keyword evidence="2" id="KW-0812">Transmembrane</keyword>
<dbReference type="InterPro" id="IPR011006">
    <property type="entry name" value="CheY-like_superfamily"/>
</dbReference>
<dbReference type="PRINTS" id="PR00344">
    <property type="entry name" value="BCTRLSENSOR"/>
</dbReference>
<reference evidence="5" key="1">
    <citation type="submission" date="2022-09" db="EMBL/GenBank/DDBJ databases">
        <title>Actin cytoskeleton and complex cell architecture in an #Asgard archaeon.</title>
        <authorList>
            <person name="Ponce Toledo R.I."/>
            <person name="Schleper C."/>
            <person name="Rodrigues Oliveira T."/>
            <person name="Wollweber F."/>
            <person name="Xu J."/>
            <person name="Rittmann S."/>
            <person name="Klingl A."/>
            <person name="Pilhofer M."/>
        </authorList>
    </citation>
    <scope>NUCLEOTIDE SEQUENCE</scope>
    <source>
        <strain evidence="5">B-35</strain>
    </source>
</reference>
<dbReference type="Gene3D" id="1.10.287.130">
    <property type="match status" value="1"/>
</dbReference>
<dbReference type="EMBL" id="CP104013">
    <property type="protein sequence ID" value="UYP44825.1"/>
    <property type="molecule type" value="Genomic_DNA"/>
</dbReference>
<dbReference type="CDD" id="cd13704">
    <property type="entry name" value="PBP2_HisK"/>
    <property type="match status" value="1"/>
</dbReference>
<keyword evidence="2" id="KW-1133">Transmembrane helix</keyword>
<dbReference type="SUPFAM" id="SSF53850">
    <property type="entry name" value="Periplasmic binding protein-like II"/>
    <property type="match status" value="1"/>
</dbReference>
<evidence type="ECO:0000256" key="1">
    <source>
        <dbReference type="ARBA" id="ARBA00022553"/>
    </source>
</evidence>
<sequence>MVALSNQRCLVILILFTSIFINPIYTTSALSSLQAETIKIGVDREAAPMEFEEQGQPMGFNIDIFDQVSASWETQNQYLFMEWPDVLDSVNNGSLDAMFAIKTEERREIYDFSDPFLNISWRIFIREEQPKLNSITDLENHTVAVIKNFAADQYLQSLSFHFHIIEVEDTEEGLSLLSKGEVYAYFGNYHLGLYYVQQEEFNNIIPTGEEMAKQEMCIAVKKGNSELLSKINIGLQLLFESGNYTQLYNSWFGGDVLPEINPTIIQITSIVIGGLFVVLILLAAWNFALTKKIEEKTEDLKKTNRLLMRQDKIESIGVLAGGIAHDFNNFLTSILGNISLAKLEIGASNKDLFEILQEAENASINAKDLTQQLLTFSKGGKPIKKVINIAPIIQRSSVFALHGTDISLSLDIAEDIWPVSVDEGQITQVINNIVINAKQAMEKGGKIKITAQNKEEPVISQTLSPKKKYIEIKIQDQGIGIPERNITKIFDPYFTTKPTGNGLGLSICYNIIKNHNGEILVQSAQMKGTTFTIYLPASDKPIENLKNTEGKLIKGCGKIIVMDDQRGIRTLLKLMLTKLGFEVETSSDGEDAIQRFEKSKLESSGLPILILDITIPGGMGGIETLKILKKTNPKIKAIISSGYSNIAVMSDYKKYGFLGVLPKPFSLMELSNLLKEILE</sequence>
<keyword evidence="5" id="KW-0808">Transferase</keyword>
<keyword evidence="5" id="KW-0418">Kinase</keyword>
<dbReference type="SUPFAM" id="SSF52172">
    <property type="entry name" value="CheY-like"/>
    <property type="match status" value="1"/>
</dbReference>
<dbReference type="Pfam" id="PF00497">
    <property type="entry name" value="SBP_bac_3"/>
    <property type="match status" value="1"/>
</dbReference>
<dbReference type="SUPFAM" id="SSF55874">
    <property type="entry name" value="ATPase domain of HSP90 chaperone/DNA topoisomerase II/histidine kinase"/>
    <property type="match status" value="1"/>
</dbReference>
<name>A0ABY6HN52_9ARCH</name>
<organism evidence="5 6">
    <name type="scientific">Candidatus Lokiarchaeum ossiferum</name>
    <dbReference type="NCBI Taxonomy" id="2951803"/>
    <lineage>
        <taxon>Archaea</taxon>
        <taxon>Promethearchaeati</taxon>
        <taxon>Promethearchaeota</taxon>
        <taxon>Promethearchaeia</taxon>
        <taxon>Promethearchaeales</taxon>
        <taxon>Promethearchaeaceae</taxon>
        <taxon>Candidatus Lokiarchaeum</taxon>
    </lineage>
</organism>
<dbReference type="CDD" id="cd00082">
    <property type="entry name" value="HisKA"/>
    <property type="match status" value="1"/>
</dbReference>
<gene>
    <name evidence="5" type="ORF">NEF87_001110</name>
</gene>
<dbReference type="GO" id="GO:0004673">
    <property type="term" value="F:protein histidine kinase activity"/>
    <property type="evidence" value="ECO:0007669"/>
    <property type="project" value="UniProtKB-EC"/>
</dbReference>
<dbReference type="Proteomes" id="UP001208689">
    <property type="component" value="Chromosome"/>
</dbReference>
<dbReference type="InterPro" id="IPR036890">
    <property type="entry name" value="HATPase_C_sf"/>
</dbReference>
<dbReference type="SMART" id="SM00387">
    <property type="entry name" value="HATPase_c"/>
    <property type="match status" value="1"/>
</dbReference>